<dbReference type="InterPro" id="IPR005662">
    <property type="entry name" value="GTPase_Era-like"/>
</dbReference>
<dbReference type="VEuPathDB" id="TriTrypDB:BSAL_84290"/>
<dbReference type="AlphaFoldDB" id="A0A0S4J3S2"/>
<sequence>MSTPTQFGYVALIGLPNAGKSTLMNTVIGAKVSIVTPKVQTTRRRVLGVFIQENTQVAFLDTPGIFTPSTRLDKAMVNVALQAIQEADLVCVIIDACKRLTDHERLLTIAKQSGRPICVVLNKVDKTPKDKLLVLAQTISETYGFNEIFMISALKAQGTEDLLKYINQKMPEGPWLFEEDDLTDLSLQDLATEFTREKLFAFLHQEIPYGLMVQHELWKEDTPGKVQIYQRIVIEKNNHKGIVLGHNGTLIKKVREAAQKDIRQLIQKKVQLFLQVVVKEDWK</sequence>
<dbReference type="OrthoDB" id="8954335at2759"/>
<dbReference type="InterPro" id="IPR015946">
    <property type="entry name" value="KH_dom-like_a/b"/>
</dbReference>
<gene>
    <name evidence="10" type="ORF">BSAL_84290</name>
</gene>
<dbReference type="GO" id="GO:0000028">
    <property type="term" value="P:ribosomal small subunit assembly"/>
    <property type="evidence" value="ECO:0007669"/>
    <property type="project" value="TreeGrafter"/>
</dbReference>
<feature type="region of interest" description="G4" evidence="6">
    <location>
        <begin position="122"/>
        <end position="125"/>
    </location>
</feature>
<dbReference type="SUPFAM" id="SSF54814">
    <property type="entry name" value="Prokaryotic type KH domain (KH-domain type II)"/>
    <property type="match status" value="1"/>
</dbReference>
<name>A0A0S4J3S2_BODSA</name>
<dbReference type="HAMAP" id="MF_00367">
    <property type="entry name" value="GTPase_Era"/>
    <property type="match status" value="1"/>
</dbReference>
<evidence type="ECO:0000259" key="8">
    <source>
        <dbReference type="PROSITE" id="PS50823"/>
    </source>
</evidence>
<dbReference type="CDD" id="cd22534">
    <property type="entry name" value="KH-II_Era"/>
    <property type="match status" value="1"/>
</dbReference>
<organism evidence="10 11">
    <name type="scientific">Bodo saltans</name>
    <name type="common">Flagellated protozoan</name>
    <dbReference type="NCBI Taxonomy" id="75058"/>
    <lineage>
        <taxon>Eukaryota</taxon>
        <taxon>Discoba</taxon>
        <taxon>Euglenozoa</taxon>
        <taxon>Kinetoplastea</taxon>
        <taxon>Metakinetoplastina</taxon>
        <taxon>Eubodonida</taxon>
        <taxon>Bodonidae</taxon>
        <taxon>Bodo</taxon>
    </lineage>
</organism>
<dbReference type="EMBL" id="CYKH01000968">
    <property type="protein sequence ID" value="CUG73858.1"/>
    <property type="molecule type" value="Genomic_DNA"/>
</dbReference>
<dbReference type="NCBIfam" id="TIGR00231">
    <property type="entry name" value="small_GTP"/>
    <property type="match status" value="1"/>
</dbReference>
<feature type="region of interest" description="G3" evidence="6">
    <location>
        <begin position="61"/>
        <end position="64"/>
    </location>
</feature>
<feature type="non-terminal residue" evidence="10">
    <location>
        <position position="283"/>
    </location>
</feature>
<keyword evidence="4 6" id="KW-0342">GTP-binding</keyword>
<feature type="domain" description="KH type-2" evidence="8">
    <location>
        <begin position="203"/>
        <end position="280"/>
    </location>
</feature>
<dbReference type="PRINTS" id="PR00326">
    <property type="entry name" value="GTP1OBG"/>
</dbReference>
<reference evidence="11" key="1">
    <citation type="submission" date="2015-09" db="EMBL/GenBank/DDBJ databases">
        <authorList>
            <consortium name="Pathogen Informatics"/>
        </authorList>
    </citation>
    <scope>NUCLEOTIDE SEQUENCE [LARGE SCALE GENOMIC DNA]</scope>
    <source>
        <strain evidence="11">Lake Konstanz</strain>
    </source>
</reference>
<dbReference type="InterPro" id="IPR006073">
    <property type="entry name" value="GTP-bd"/>
</dbReference>
<feature type="domain" description="Era-type G" evidence="9">
    <location>
        <begin position="6"/>
        <end position="172"/>
    </location>
</feature>
<dbReference type="CDD" id="cd04163">
    <property type="entry name" value="Era"/>
    <property type="match status" value="1"/>
</dbReference>
<evidence type="ECO:0000256" key="6">
    <source>
        <dbReference type="PROSITE-ProRule" id="PRU01050"/>
    </source>
</evidence>
<dbReference type="GO" id="GO:0043024">
    <property type="term" value="F:ribosomal small subunit binding"/>
    <property type="evidence" value="ECO:0007669"/>
    <property type="project" value="TreeGrafter"/>
</dbReference>
<dbReference type="Proteomes" id="UP000051952">
    <property type="component" value="Unassembled WGS sequence"/>
</dbReference>
<accession>A0A0S4J3S2</accession>
<dbReference type="PROSITE" id="PS50823">
    <property type="entry name" value="KH_TYPE_2"/>
    <property type="match status" value="1"/>
</dbReference>
<dbReference type="Gene3D" id="3.40.50.300">
    <property type="entry name" value="P-loop containing nucleotide triphosphate hydrolases"/>
    <property type="match status" value="1"/>
</dbReference>
<dbReference type="GO" id="GO:0005525">
    <property type="term" value="F:GTP binding"/>
    <property type="evidence" value="ECO:0007669"/>
    <property type="project" value="UniProtKB-UniRule"/>
</dbReference>
<dbReference type="PANTHER" id="PTHR42698:SF1">
    <property type="entry name" value="GTPASE ERA, MITOCHONDRIAL"/>
    <property type="match status" value="1"/>
</dbReference>
<feature type="region of interest" description="G2" evidence="6">
    <location>
        <begin position="40"/>
        <end position="44"/>
    </location>
</feature>
<dbReference type="OMA" id="VENRNFY"/>
<dbReference type="Pfam" id="PF07650">
    <property type="entry name" value="KH_2"/>
    <property type="match status" value="1"/>
</dbReference>
<dbReference type="InterPro" id="IPR027417">
    <property type="entry name" value="P-loop_NTPase"/>
</dbReference>
<dbReference type="InterPro" id="IPR030388">
    <property type="entry name" value="G_ERA_dom"/>
</dbReference>
<dbReference type="InterPro" id="IPR009019">
    <property type="entry name" value="KH_sf_prok-type"/>
</dbReference>
<feature type="region of interest" description="G5" evidence="6">
    <location>
        <begin position="151"/>
        <end position="153"/>
    </location>
</feature>
<feature type="region of interest" description="G1" evidence="6">
    <location>
        <begin position="14"/>
        <end position="21"/>
    </location>
</feature>
<evidence type="ECO:0000256" key="2">
    <source>
        <dbReference type="ARBA" id="ARBA00022741"/>
    </source>
</evidence>
<dbReference type="NCBIfam" id="TIGR00436">
    <property type="entry name" value="era"/>
    <property type="match status" value="1"/>
</dbReference>
<comment type="similarity">
    <text evidence="1 6 7">Belongs to the TRAFAC class TrmE-Era-EngA-EngB-Septin-like GTPase superfamily. Era GTPase family.</text>
</comment>
<dbReference type="PROSITE" id="PS51713">
    <property type="entry name" value="G_ERA"/>
    <property type="match status" value="1"/>
</dbReference>
<evidence type="ECO:0000256" key="5">
    <source>
        <dbReference type="PROSITE-ProRule" id="PRU00118"/>
    </source>
</evidence>
<evidence type="ECO:0000313" key="11">
    <source>
        <dbReference type="Proteomes" id="UP000051952"/>
    </source>
</evidence>
<proteinExistence type="inferred from homology"/>
<keyword evidence="3 5" id="KW-0694">RNA-binding</keyword>
<evidence type="ECO:0000256" key="4">
    <source>
        <dbReference type="ARBA" id="ARBA00023134"/>
    </source>
</evidence>
<evidence type="ECO:0000256" key="7">
    <source>
        <dbReference type="RuleBase" id="RU003761"/>
    </source>
</evidence>
<dbReference type="InterPro" id="IPR005225">
    <property type="entry name" value="Small_GTP-bd"/>
</dbReference>
<evidence type="ECO:0000256" key="1">
    <source>
        <dbReference type="ARBA" id="ARBA00007921"/>
    </source>
</evidence>
<dbReference type="SUPFAM" id="SSF52540">
    <property type="entry name" value="P-loop containing nucleoside triphosphate hydrolases"/>
    <property type="match status" value="1"/>
</dbReference>
<dbReference type="Gene3D" id="3.30.300.20">
    <property type="match status" value="1"/>
</dbReference>
<keyword evidence="11" id="KW-1185">Reference proteome</keyword>
<evidence type="ECO:0000259" key="9">
    <source>
        <dbReference type="PROSITE" id="PS51713"/>
    </source>
</evidence>
<dbReference type="InterPro" id="IPR004044">
    <property type="entry name" value="KH_dom_type_2"/>
</dbReference>
<dbReference type="NCBIfam" id="NF000908">
    <property type="entry name" value="PRK00089.1"/>
    <property type="match status" value="1"/>
</dbReference>
<protein>
    <submittedName>
        <fullName evidence="10">GTP-binding protein, putative</fullName>
    </submittedName>
</protein>
<evidence type="ECO:0000256" key="3">
    <source>
        <dbReference type="ARBA" id="ARBA00022884"/>
    </source>
</evidence>
<keyword evidence="2 6" id="KW-0547">Nucleotide-binding</keyword>
<evidence type="ECO:0000313" key="10">
    <source>
        <dbReference type="EMBL" id="CUG73858.1"/>
    </source>
</evidence>
<dbReference type="GO" id="GO:0019843">
    <property type="term" value="F:rRNA binding"/>
    <property type="evidence" value="ECO:0007669"/>
    <property type="project" value="TreeGrafter"/>
</dbReference>
<dbReference type="PANTHER" id="PTHR42698">
    <property type="entry name" value="GTPASE ERA"/>
    <property type="match status" value="1"/>
</dbReference>
<dbReference type="Pfam" id="PF01926">
    <property type="entry name" value="MMR_HSR1"/>
    <property type="match status" value="1"/>
</dbReference>